<sequence>MNSAKTEAPFVAEEFVRKLQTQFNLVNSQITSTAGQKRSFEFMDAENGVSDDCSEGADDDHTSSSPMGDCLVCGDRSSGKHYGRPTCEGCKSFFKRSVRRKLTYRCRGNENCSVDAQHRNQCQFCRFQKCIRIGMKKEAVQQGRRSFLAAVELNGEVSNMSFLGQIIRSFTEDALPTESSSNHFDLASLIKVLNENPGLTVSLYHSQLIAMLMRAEPPIGKCSPNTKLLNVPKDPTGDLVCKILYTLVEWVRNVPFFPDLLLPDQVLLLRQHWASLFLVNCALHNLPQRLNTSCNKSQTLVDMKNNCMADTPLRAFRLQVEKLRALKMDQVEYGCLKALCLFNPDTNGLKDVTAVDNVQSKVQLALDEYERYQNGGNSSRCGKLLLRIASISQTTASQLEELFFHKLTNGLPVETVIRDMLLYGPPPSQVACCLNAPWPHWLVNILELGSSFDRKPATQSKESP</sequence>
<dbReference type="InterPro" id="IPR013088">
    <property type="entry name" value="Znf_NHR/GATA"/>
</dbReference>
<keyword evidence="4 10" id="KW-0862">Zinc</keyword>
<evidence type="ECO:0000256" key="9">
    <source>
        <dbReference type="ARBA" id="ARBA00023242"/>
    </source>
</evidence>
<keyword evidence="9 10" id="KW-0539">Nucleus</keyword>
<dbReference type="PROSITE" id="PS00031">
    <property type="entry name" value="NUCLEAR_REC_DBD_1"/>
    <property type="match status" value="1"/>
</dbReference>
<comment type="subcellular location">
    <subcellularLocation>
        <location evidence="1 10">Nucleus</location>
    </subcellularLocation>
</comment>
<dbReference type="PANTHER" id="PTHR24083">
    <property type="entry name" value="NUCLEAR HORMONE RECEPTOR"/>
    <property type="match status" value="1"/>
</dbReference>
<protein>
    <submittedName>
        <fullName evidence="13">Nuclear receptor subfamily 2, group F, member</fullName>
    </submittedName>
</protein>
<proteinExistence type="inferred from homology"/>
<dbReference type="SUPFAM" id="SSF48508">
    <property type="entry name" value="Nuclear receptor ligand-binding domain"/>
    <property type="match status" value="1"/>
</dbReference>
<dbReference type="CDD" id="cd06916">
    <property type="entry name" value="NR_DBD_like"/>
    <property type="match status" value="1"/>
</dbReference>
<reference evidence="13 14" key="1">
    <citation type="submission" date="2024-11" db="EMBL/GenBank/DDBJ databases">
        <title>Adaptive evolution of stress response genes in parasites aligns with host niche diversity.</title>
        <authorList>
            <person name="Hahn C."/>
            <person name="Resl P."/>
        </authorList>
    </citation>
    <scope>NUCLEOTIDE SEQUENCE [LARGE SCALE GENOMIC DNA]</scope>
    <source>
        <strain evidence="13">EGGRZ-B1_66</strain>
        <tissue evidence="13">Body</tissue>
    </source>
</reference>
<dbReference type="InterPro" id="IPR001628">
    <property type="entry name" value="Znf_hrmn_rcpt"/>
</dbReference>
<feature type="domain" description="NR LBD" evidence="12">
    <location>
        <begin position="204"/>
        <end position="424"/>
    </location>
</feature>
<dbReference type="EMBL" id="JBJKFK010001489">
    <property type="protein sequence ID" value="KAL3312964.1"/>
    <property type="molecule type" value="Genomic_DNA"/>
</dbReference>
<evidence type="ECO:0000256" key="7">
    <source>
        <dbReference type="ARBA" id="ARBA00023163"/>
    </source>
</evidence>
<feature type="domain" description="Nuclear receptor" evidence="11">
    <location>
        <begin position="67"/>
        <end position="142"/>
    </location>
</feature>
<dbReference type="SMART" id="SM00430">
    <property type="entry name" value="HOLI"/>
    <property type="match status" value="1"/>
</dbReference>
<comment type="similarity">
    <text evidence="10">Belongs to the nuclear hormone receptor family.</text>
</comment>
<dbReference type="PRINTS" id="PR00398">
    <property type="entry name" value="STRDHORMONER"/>
</dbReference>
<dbReference type="FunFam" id="3.30.50.10:FF:000006">
    <property type="entry name" value="Nuclear receptor subfamily 5 group A member"/>
    <property type="match status" value="1"/>
</dbReference>
<evidence type="ECO:0000313" key="14">
    <source>
        <dbReference type="Proteomes" id="UP001626550"/>
    </source>
</evidence>
<dbReference type="InterPro" id="IPR050274">
    <property type="entry name" value="Nuclear_hormone_rcpt_NR2"/>
</dbReference>
<dbReference type="GO" id="GO:0003677">
    <property type="term" value="F:DNA binding"/>
    <property type="evidence" value="ECO:0007669"/>
    <property type="project" value="UniProtKB-KW"/>
</dbReference>
<keyword evidence="5 10" id="KW-0805">Transcription regulation</keyword>
<keyword evidence="8 10" id="KW-0675">Receptor</keyword>
<evidence type="ECO:0000256" key="1">
    <source>
        <dbReference type="ARBA" id="ARBA00004123"/>
    </source>
</evidence>
<dbReference type="InterPro" id="IPR001723">
    <property type="entry name" value="Nuclear_hrmn_rcpt"/>
</dbReference>
<gene>
    <name evidence="13" type="primary">NR2F2</name>
    <name evidence="13" type="ORF">Ciccas_008437</name>
</gene>
<dbReference type="SUPFAM" id="SSF57716">
    <property type="entry name" value="Glucocorticoid receptor-like (DNA-binding domain)"/>
    <property type="match status" value="1"/>
</dbReference>
<dbReference type="PRINTS" id="PR00047">
    <property type="entry name" value="STROIDFINGER"/>
</dbReference>
<evidence type="ECO:0000259" key="11">
    <source>
        <dbReference type="PROSITE" id="PS51030"/>
    </source>
</evidence>
<dbReference type="AlphaFoldDB" id="A0ABD2Q033"/>
<dbReference type="Gene3D" id="3.30.50.10">
    <property type="entry name" value="Erythroid Transcription Factor GATA-1, subunit A"/>
    <property type="match status" value="1"/>
</dbReference>
<keyword evidence="2 10" id="KW-0479">Metal-binding</keyword>
<keyword evidence="14" id="KW-1185">Reference proteome</keyword>
<dbReference type="GO" id="GO:0005634">
    <property type="term" value="C:nucleus"/>
    <property type="evidence" value="ECO:0007669"/>
    <property type="project" value="UniProtKB-SubCell"/>
</dbReference>
<evidence type="ECO:0000256" key="10">
    <source>
        <dbReference type="RuleBase" id="RU004334"/>
    </source>
</evidence>
<dbReference type="GO" id="GO:0008270">
    <property type="term" value="F:zinc ion binding"/>
    <property type="evidence" value="ECO:0007669"/>
    <property type="project" value="UniProtKB-KW"/>
</dbReference>
<evidence type="ECO:0000256" key="6">
    <source>
        <dbReference type="ARBA" id="ARBA00023125"/>
    </source>
</evidence>
<keyword evidence="3 10" id="KW-0863">Zinc-finger</keyword>
<dbReference type="Pfam" id="PF00104">
    <property type="entry name" value="Hormone_recep"/>
    <property type="match status" value="1"/>
</dbReference>
<dbReference type="Pfam" id="PF00105">
    <property type="entry name" value="zf-C4"/>
    <property type="match status" value="1"/>
</dbReference>
<dbReference type="SMART" id="SM00399">
    <property type="entry name" value="ZnF_C4"/>
    <property type="match status" value="1"/>
</dbReference>
<accession>A0ABD2Q033</accession>
<evidence type="ECO:0000259" key="12">
    <source>
        <dbReference type="PROSITE" id="PS51843"/>
    </source>
</evidence>
<dbReference type="PROSITE" id="PS51843">
    <property type="entry name" value="NR_LBD"/>
    <property type="match status" value="1"/>
</dbReference>
<keyword evidence="6 10" id="KW-0238">DNA-binding</keyword>
<evidence type="ECO:0000256" key="8">
    <source>
        <dbReference type="ARBA" id="ARBA00023170"/>
    </source>
</evidence>
<evidence type="ECO:0000256" key="5">
    <source>
        <dbReference type="ARBA" id="ARBA00023015"/>
    </source>
</evidence>
<dbReference type="Gene3D" id="1.10.565.10">
    <property type="entry name" value="Retinoid X Receptor"/>
    <property type="match status" value="1"/>
</dbReference>
<keyword evidence="7 10" id="KW-0804">Transcription</keyword>
<dbReference type="Proteomes" id="UP001626550">
    <property type="component" value="Unassembled WGS sequence"/>
</dbReference>
<evidence type="ECO:0000256" key="4">
    <source>
        <dbReference type="ARBA" id="ARBA00022833"/>
    </source>
</evidence>
<dbReference type="PROSITE" id="PS51030">
    <property type="entry name" value="NUCLEAR_REC_DBD_2"/>
    <property type="match status" value="1"/>
</dbReference>
<comment type="caution">
    <text evidence="13">The sequence shown here is derived from an EMBL/GenBank/DDBJ whole genome shotgun (WGS) entry which is preliminary data.</text>
</comment>
<evidence type="ECO:0000313" key="13">
    <source>
        <dbReference type="EMBL" id="KAL3312964.1"/>
    </source>
</evidence>
<evidence type="ECO:0000256" key="2">
    <source>
        <dbReference type="ARBA" id="ARBA00022723"/>
    </source>
</evidence>
<name>A0ABD2Q033_9PLAT</name>
<dbReference type="InterPro" id="IPR000536">
    <property type="entry name" value="Nucl_hrmn_rcpt_lig-bd"/>
</dbReference>
<organism evidence="13 14">
    <name type="scientific">Cichlidogyrus casuarinus</name>
    <dbReference type="NCBI Taxonomy" id="1844966"/>
    <lineage>
        <taxon>Eukaryota</taxon>
        <taxon>Metazoa</taxon>
        <taxon>Spiralia</taxon>
        <taxon>Lophotrochozoa</taxon>
        <taxon>Platyhelminthes</taxon>
        <taxon>Monogenea</taxon>
        <taxon>Monopisthocotylea</taxon>
        <taxon>Dactylogyridea</taxon>
        <taxon>Ancyrocephalidae</taxon>
        <taxon>Cichlidogyrus</taxon>
    </lineage>
</organism>
<evidence type="ECO:0000256" key="3">
    <source>
        <dbReference type="ARBA" id="ARBA00022771"/>
    </source>
</evidence>
<dbReference type="InterPro" id="IPR035500">
    <property type="entry name" value="NHR-like_dom_sf"/>
</dbReference>